<dbReference type="HOGENOM" id="CLU_003684_1_0_7"/>
<evidence type="ECO:0000256" key="1">
    <source>
        <dbReference type="ARBA" id="ARBA00022737"/>
    </source>
</evidence>
<dbReference type="InterPro" id="IPR050708">
    <property type="entry name" value="T6SS_VgrG/RHS"/>
</dbReference>
<dbReference type="Pfam" id="PF20148">
    <property type="entry name" value="DUF6531"/>
    <property type="match status" value="1"/>
</dbReference>
<dbReference type="eggNOG" id="COG3209">
    <property type="taxonomic scope" value="Bacteria"/>
</dbReference>
<keyword evidence="6" id="KW-1185">Reference proteome</keyword>
<dbReference type="EMBL" id="CP001390">
    <property type="protein sequence ID" value="ACM22016.1"/>
    <property type="molecule type" value="Genomic_DNA"/>
</dbReference>
<dbReference type="PANTHER" id="PTHR32305">
    <property type="match status" value="1"/>
</dbReference>
<protein>
    <submittedName>
        <fullName evidence="5">RHS repeat protein</fullName>
    </submittedName>
</protein>
<organism evidence="5 6">
    <name type="scientific">Geotalea daltonii (strain DSM 22248 / JCM 15807 / FRC-32)</name>
    <name type="common">Geobacter daltonii</name>
    <dbReference type="NCBI Taxonomy" id="316067"/>
    <lineage>
        <taxon>Bacteria</taxon>
        <taxon>Pseudomonadati</taxon>
        <taxon>Thermodesulfobacteriota</taxon>
        <taxon>Desulfuromonadia</taxon>
        <taxon>Geobacterales</taxon>
        <taxon>Geobacteraceae</taxon>
        <taxon>Geotalea</taxon>
    </lineage>
</organism>
<evidence type="ECO:0000313" key="5">
    <source>
        <dbReference type="EMBL" id="ACM22016.1"/>
    </source>
</evidence>
<keyword evidence="1" id="KW-0677">Repeat</keyword>
<feature type="domain" description="Teneurin-like YD-shell" evidence="4">
    <location>
        <begin position="299"/>
        <end position="632"/>
    </location>
</feature>
<dbReference type="RefSeq" id="WP_012648742.1">
    <property type="nucleotide sequence ID" value="NC_011979.1"/>
</dbReference>
<dbReference type="KEGG" id="geo:Geob_3677"/>
<dbReference type="InterPro" id="IPR031325">
    <property type="entry name" value="RHS_repeat"/>
</dbReference>
<dbReference type="OrthoDB" id="9757552at2"/>
<reference evidence="5 6" key="1">
    <citation type="submission" date="2009-01" db="EMBL/GenBank/DDBJ databases">
        <title>Complete sequence of Geobacter sp. FRC-32.</title>
        <authorList>
            <consortium name="US DOE Joint Genome Institute"/>
            <person name="Lucas S."/>
            <person name="Copeland A."/>
            <person name="Lapidus A."/>
            <person name="Glavina del Rio T."/>
            <person name="Dalin E."/>
            <person name="Tice H."/>
            <person name="Bruce D."/>
            <person name="Goodwin L."/>
            <person name="Pitluck S."/>
            <person name="Saunders E."/>
            <person name="Brettin T."/>
            <person name="Detter J.C."/>
            <person name="Han C."/>
            <person name="Larimer F."/>
            <person name="Land M."/>
            <person name="Hauser L."/>
            <person name="Kyrpides N."/>
            <person name="Ovchinnikova G."/>
            <person name="Kostka J."/>
            <person name="Richardson P."/>
        </authorList>
    </citation>
    <scope>NUCLEOTIDE SEQUENCE [LARGE SCALE GENOMIC DNA]</scope>
    <source>
        <strain evidence="6">DSM 22248 / JCM 15807 / FRC-32</strain>
    </source>
</reference>
<evidence type="ECO:0000259" key="3">
    <source>
        <dbReference type="Pfam" id="PF20148"/>
    </source>
</evidence>
<proteinExistence type="predicted"/>
<dbReference type="Pfam" id="PF25023">
    <property type="entry name" value="TEN_YD-shell"/>
    <property type="match status" value="2"/>
</dbReference>
<dbReference type="PRINTS" id="PR00394">
    <property type="entry name" value="RHSPROTEIN"/>
</dbReference>
<accession>B9M6Z5</accession>
<evidence type="ECO:0000313" key="6">
    <source>
        <dbReference type="Proteomes" id="UP000007721"/>
    </source>
</evidence>
<gene>
    <name evidence="5" type="ordered locus">Geob_3677</name>
</gene>
<dbReference type="Proteomes" id="UP000007721">
    <property type="component" value="Chromosome"/>
</dbReference>
<dbReference type="InterPro" id="IPR045351">
    <property type="entry name" value="DUF6531"/>
</dbReference>
<dbReference type="InterPro" id="IPR006530">
    <property type="entry name" value="YD"/>
</dbReference>
<dbReference type="Gene3D" id="2.180.10.10">
    <property type="entry name" value="RHS repeat-associated core"/>
    <property type="match status" value="3"/>
</dbReference>
<dbReference type="STRING" id="316067.Geob_3677"/>
<feature type="compositionally biased region" description="Low complexity" evidence="2">
    <location>
        <begin position="990"/>
        <end position="1004"/>
    </location>
</feature>
<evidence type="ECO:0000256" key="2">
    <source>
        <dbReference type="SAM" id="MobiDB-lite"/>
    </source>
</evidence>
<feature type="region of interest" description="Disordered" evidence="2">
    <location>
        <begin position="990"/>
        <end position="1017"/>
    </location>
</feature>
<sequence>MLGGVAKNKRFIGMVRLLLVVCVGGGFLPSVSRAAVDYKVEATDATIIEKGNPGYVGKPISLVSGTESLSRVDLTLGNFPIYIKRRYTSVSGYDSPLGYGWAHNYDKRLYTYADGSVIIRKETGWKRHFMPSGTGFTTPVGETGILTTNPDGTHTYTEKDGSAETYDINGRLTTMTDIKGNSLVLSYEAATKAPLWGLLPWNVLQTDPLVVAYDYRLSTVEEHDTTGTPTGRWVHFSYDAQTGRLTQITDSLSRTITYDHDSIGNLKSVSSPQFNSLYGYTDTNDKHLLTTIDEGEGMYVNSYDSQGKVIKQTHGTGTIDISYIIPRQKTTVTTTIKDGTGTLLNTQNRVVTFDQSGQVAKVTDTFGNETRYTRNSQTWVTREEKWENTGTVASPNLVLKYAADYTYDAVGNLLTRTDAQGTAIEKTTTYTYHPIFGNVLTEKVKSVVNPAQDRVTTNDYDTKGNLLSTTETGLLGDGTPYSYITSYEYDSQSRLKKIDGPRTDVQDVTTFTYDASGNMLTKTEPVVGTTYDNYDGLGNPGTITDSNGNATLYTYDAVGRVLTVKAPGDTAATQIGYTTGSCSSCGGVANRIDHMIFPEGNRLDFLYDTNGKLSKISDGLGNSLNYSYDSEGNKLKEEIKDPTGVLQKTLSYQYDALNRLKQVKNPDATYTEYGYDSLGNVTSSKDPKGSTITSQYDALRRVTATIQPGTITTGFSYNTNNNLATVTDGNNNSTVYKYDDKGRVYQAISPDTGTTTYTYDPAGNLKTKTDAKGITITYTYDAANRLITTTFPTDSANIYNYDTCPNGKGWLCAVTDQSGTTSYEYTKKGQVAKETRTIDSIAYTTQYTYDMNGNTKTITYPSSRVITYNYTNDRVTSVTGTLGGITTTLAGSITYKPFGGLTTLTYGNGLARTIAYDNQYRPASIVTGTVQNLTYGYDANGNITAITNNLDNTKNKTYTYDNLDRLGSGSGPWGTISWLYDGVGNRTSQTDSSGTSSYSYQPGTNKLTSVSGPSPASFSYDANGNTTNENSKTYTYSQNQRLIQATAEQTGSYSYNANGQRAKKVVNGITTYFIFDQQGQLIAESATDGTQADYIYLSNQPLAKIDATGISYIHTDHLGTPTFMTDGTGAKAWEVEARPFGDNATITGLASLNFRFPGQYADGETGNNYNYFRDYNPAIGRYIQKDPIGFAGGINLYAYVDNNPVNWTDPTGEAAVGPLPKPPPTIPTIPPPPRPPIKPPKPPGTGCSAMFRVCTAFCTTRCPGGVVGKGVCLAACTAAWISCVTMGN</sequence>
<dbReference type="InterPro" id="IPR022385">
    <property type="entry name" value="Rhs_assc_core"/>
</dbReference>
<dbReference type="NCBIfam" id="TIGR01643">
    <property type="entry name" value="YD_repeat_2x"/>
    <property type="match status" value="5"/>
</dbReference>
<dbReference type="PANTHER" id="PTHR32305:SF15">
    <property type="entry name" value="PROTEIN RHSA-RELATED"/>
    <property type="match status" value="1"/>
</dbReference>
<feature type="domain" description="Teneurin-like YD-shell" evidence="4">
    <location>
        <begin position="928"/>
        <end position="1205"/>
    </location>
</feature>
<name>B9M6Z5_GEODF</name>
<feature type="domain" description="DUF6531" evidence="3">
    <location>
        <begin position="57"/>
        <end position="128"/>
    </location>
</feature>
<evidence type="ECO:0000259" key="4">
    <source>
        <dbReference type="Pfam" id="PF25023"/>
    </source>
</evidence>
<dbReference type="Pfam" id="PF05593">
    <property type="entry name" value="RHS_repeat"/>
    <property type="match status" value="2"/>
</dbReference>
<dbReference type="InterPro" id="IPR056823">
    <property type="entry name" value="TEN-like_YD-shell"/>
</dbReference>
<dbReference type="NCBIfam" id="TIGR03696">
    <property type="entry name" value="Rhs_assc_core"/>
    <property type="match status" value="1"/>
</dbReference>
<feature type="compositionally biased region" description="Polar residues" evidence="2">
    <location>
        <begin position="1005"/>
        <end position="1017"/>
    </location>
</feature>